<evidence type="ECO:0000313" key="5">
    <source>
        <dbReference type="Proteomes" id="UP000324269"/>
    </source>
</evidence>
<gene>
    <name evidence="4" type="primary">resA</name>
    <name evidence="4" type="ORF">FZC85_09800</name>
</gene>
<keyword evidence="2" id="KW-1133">Transmembrane helix</keyword>
<evidence type="ECO:0000256" key="1">
    <source>
        <dbReference type="ARBA" id="ARBA00023157"/>
    </source>
</evidence>
<dbReference type="InterPro" id="IPR050553">
    <property type="entry name" value="Thioredoxin_ResA/DsbE_sf"/>
</dbReference>
<proteinExistence type="predicted"/>
<sequence>MRKDKKKRRLLFRSIILVVLFSLVGYALYQNFNSDKGPKLKDTAPNFELENLKGEKVQLKDLRGKVVLVNFWGTWCKPCEKEMPAIQTAYEKYGDQGFEVIAINIQQSNFQVKKYIQQRDLTFPVLLDQDGSIKDEYDVYKIPSSFFIDREGKISKIYEGEMEERELNTWIEEIL</sequence>
<reference evidence="4 5" key="1">
    <citation type="submission" date="2019-08" db="EMBL/GenBank/DDBJ databases">
        <title>Bacillus genomes from the desert of Cuatro Cienegas, Coahuila.</title>
        <authorList>
            <person name="Olmedo-Alvarez G."/>
        </authorList>
    </citation>
    <scope>NUCLEOTIDE SEQUENCE [LARGE SCALE GENOMIC DNA]</scope>
    <source>
        <strain evidence="4 5">CH87b_3T</strain>
    </source>
</reference>
<dbReference type="Pfam" id="PF00578">
    <property type="entry name" value="AhpC-TSA"/>
    <property type="match status" value="1"/>
</dbReference>
<comment type="caution">
    <text evidence="4">The sequence shown here is derived from an EMBL/GenBank/DDBJ whole genome shotgun (WGS) entry which is preliminary data.</text>
</comment>
<dbReference type="AlphaFoldDB" id="A0A5D4UJG0"/>
<keyword evidence="2" id="KW-0472">Membrane</keyword>
<dbReference type="Gene3D" id="3.40.30.10">
    <property type="entry name" value="Glutaredoxin"/>
    <property type="match status" value="1"/>
</dbReference>
<evidence type="ECO:0000259" key="3">
    <source>
        <dbReference type="PROSITE" id="PS51352"/>
    </source>
</evidence>
<protein>
    <submittedName>
        <fullName evidence="4">Thiol-disulfide oxidoreductase ResA</fullName>
    </submittedName>
</protein>
<dbReference type="GO" id="GO:0016209">
    <property type="term" value="F:antioxidant activity"/>
    <property type="evidence" value="ECO:0007669"/>
    <property type="project" value="InterPro"/>
</dbReference>
<dbReference type="NCBIfam" id="NF002854">
    <property type="entry name" value="PRK03147.1"/>
    <property type="match status" value="1"/>
</dbReference>
<dbReference type="OrthoDB" id="25753at2"/>
<dbReference type="PROSITE" id="PS51352">
    <property type="entry name" value="THIOREDOXIN_2"/>
    <property type="match status" value="1"/>
</dbReference>
<name>A0A5D4UJG0_9BACI</name>
<keyword evidence="1" id="KW-1015">Disulfide bond</keyword>
<dbReference type="SUPFAM" id="SSF52833">
    <property type="entry name" value="Thioredoxin-like"/>
    <property type="match status" value="1"/>
</dbReference>
<dbReference type="InterPro" id="IPR013766">
    <property type="entry name" value="Thioredoxin_domain"/>
</dbReference>
<dbReference type="RefSeq" id="WP_148970895.1">
    <property type="nucleotide sequence ID" value="NZ_JBNIKW010000007.1"/>
</dbReference>
<dbReference type="PANTHER" id="PTHR42852">
    <property type="entry name" value="THIOL:DISULFIDE INTERCHANGE PROTEIN DSBE"/>
    <property type="match status" value="1"/>
</dbReference>
<dbReference type="CDD" id="cd02966">
    <property type="entry name" value="TlpA_like_family"/>
    <property type="match status" value="1"/>
</dbReference>
<evidence type="ECO:0000313" key="4">
    <source>
        <dbReference type="EMBL" id="TYS87251.1"/>
    </source>
</evidence>
<dbReference type="InterPro" id="IPR000866">
    <property type="entry name" value="AhpC/TSA"/>
</dbReference>
<organism evidence="4 5">
    <name type="scientific">Rossellomorea aquimaris</name>
    <dbReference type="NCBI Taxonomy" id="189382"/>
    <lineage>
        <taxon>Bacteria</taxon>
        <taxon>Bacillati</taxon>
        <taxon>Bacillota</taxon>
        <taxon>Bacilli</taxon>
        <taxon>Bacillales</taxon>
        <taxon>Bacillaceae</taxon>
        <taxon>Rossellomorea</taxon>
    </lineage>
</organism>
<evidence type="ECO:0000256" key="2">
    <source>
        <dbReference type="SAM" id="Phobius"/>
    </source>
</evidence>
<dbReference type="PANTHER" id="PTHR42852:SF17">
    <property type="entry name" value="THIOREDOXIN-LIKE PROTEIN HI_1115"/>
    <property type="match status" value="1"/>
</dbReference>
<dbReference type="GO" id="GO:0016491">
    <property type="term" value="F:oxidoreductase activity"/>
    <property type="evidence" value="ECO:0007669"/>
    <property type="project" value="InterPro"/>
</dbReference>
<dbReference type="Proteomes" id="UP000324269">
    <property type="component" value="Unassembled WGS sequence"/>
</dbReference>
<feature type="transmembrane region" description="Helical" evidence="2">
    <location>
        <begin position="10"/>
        <end position="29"/>
    </location>
</feature>
<feature type="domain" description="Thioredoxin" evidence="3">
    <location>
        <begin position="38"/>
        <end position="175"/>
    </location>
</feature>
<dbReference type="InterPro" id="IPR036249">
    <property type="entry name" value="Thioredoxin-like_sf"/>
</dbReference>
<accession>A0A5D4UJG0</accession>
<dbReference type="EMBL" id="VTEZ01000002">
    <property type="protein sequence ID" value="TYS87251.1"/>
    <property type="molecule type" value="Genomic_DNA"/>
</dbReference>
<keyword evidence="2" id="KW-0812">Transmembrane</keyword>